<dbReference type="SUPFAM" id="SSF51971">
    <property type="entry name" value="Nucleotide-binding domain"/>
    <property type="match status" value="1"/>
</dbReference>
<gene>
    <name evidence="4" type="primary">thiO</name>
    <name evidence="4" type="ORF">GCM10009855_33770</name>
</gene>
<protein>
    <submittedName>
        <fullName evidence="4">Glycine oxidase ThiO</fullName>
    </submittedName>
</protein>
<evidence type="ECO:0000259" key="3">
    <source>
        <dbReference type="Pfam" id="PF01266"/>
    </source>
</evidence>
<dbReference type="Gene3D" id="3.50.50.60">
    <property type="entry name" value="FAD/NAD(P)-binding domain"/>
    <property type="match status" value="1"/>
</dbReference>
<evidence type="ECO:0000313" key="4">
    <source>
        <dbReference type="EMBL" id="GAA2391046.1"/>
    </source>
</evidence>
<sequence>MSGESASGEEFASPRGHSTERLGELSVIGGGVVGLTCALSAADRGWRVRVFDAGPQERAAHVAGGMLGCFAEGHPGEDRLLAISRDSVARWPALLERLGDPTVRTAADSLLIGAAPADLEHLRTQVRFGLSTSPGDADRLPAMTPAELRAAEPALVRGVAGGFHAVGEGSLDNRRLIAALQRALKSRGVIWERGRVTDLSTIPGDQVLVAAGLGSRRLLPSVELRGEKGEILRLRRTRWSVPPPTHVIRARWHGRALYLVPRDDGVVVGATQYEAYDDGDRMPLAGGVGDLLADAAELMPGLRTYELAEAGAGIRPSSPDGVPVVRRVDERILVAAGHGRNGIALAPWTAARVAALLRPPDRRGPDSRVDPIATDNTDNREPTWN</sequence>
<dbReference type="PANTHER" id="PTHR13847">
    <property type="entry name" value="SARCOSINE DEHYDROGENASE-RELATED"/>
    <property type="match status" value="1"/>
</dbReference>
<dbReference type="SUPFAM" id="SSF54373">
    <property type="entry name" value="FAD-linked reductases, C-terminal domain"/>
    <property type="match status" value="1"/>
</dbReference>
<evidence type="ECO:0000313" key="5">
    <source>
        <dbReference type="Proteomes" id="UP001501170"/>
    </source>
</evidence>
<feature type="region of interest" description="Disordered" evidence="2">
    <location>
        <begin position="359"/>
        <end position="385"/>
    </location>
</feature>
<dbReference type="InterPro" id="IPR006076">
    <property type="entry name" value="FAD-dep_OxRdtase"/>
</dbReference>
<comment type="caution">
    <text evidence="4">The sequence shown here is derived from an EMBL/GenBank/DDBJ whole genome shotgun (WGS) entry which is preliminary data.</text>
</comment>
<accession>A0ABN3HYU9</accession>
<proteinExistence type="predicted"/>
<dbReference type="Proteomes" id="UP001501170">
    <property type="component" value="Unassembled WGS sequence"/>
</dbReference>
<dbReference type="Gene3D" id="3.30.9.10">
    <property type="entry name" value="D-Amino Acid Oxidase, subunit A, domain 2"/>
    <property type="match status" value="1"/>
</dbReference>
<dbReference type="InterPro" id="IPR036188">
    <property type="entry name" value="FAD/NAD-bd_sf"/>
</dbReference>
<reference evidence="4 5" key="1">
    <citation type="journal article" date="2019" name="Int. J. Syst. Evol. Microbiol.">
        <title>The Global Catalogue of Microorganisms (GCM) 10K type strain sequencing project: providing services to taxonomists for standard genome sequencing and annotation.</title>
        <authorList>
            <consortium name="The Broad Institute Genomics Platform"/>
            <consortium name="The Broad Institute Genome Sequencing Center for Infectious Disease"/>
            <person name="Wu L."/>
            <person name="Ma J."/>
        </authorList>
    </citation>
    <scope>NUCLEOTIDE SEQUENCE [LARGE SCALE GENOMIC DNA]</scope>
    <source>
        <strain evidence="4 5">JCM 16227</strain>
    </source>
</reference>
<dbReference type="PANTHER" id="PTHR13847:SF289">
    <property type="entry name" value="GLYCINE OXIDASE"/>
    <property type="match status" value="1"/>
</dbReference>
<feature type="domain" description="FAD dependent oxidoreductase" evidence="3">
    <location>
        <begin position="27"/>
        <end position="356"/>
    </location>
</feature>
<evidence type="ECO:0000256" key="1">
    <source>
        <dbReference type="ARBA" id="ARBA00023002"/>
    </source>
</evidence>
<name>A0ABN3HYU9_9ACTN</name>
<dbReference type="Pfam" id="PF01266">
    <property type="entry name" value="DAO"/>
    <property type="match status" value="1"/>
</dbReference>
<feature type="compositionally biased region" description="Basic and acidic residues" evidence="2">
    <location>
        <begin position="359"/>
        <end position="369"/>
    </location>
</feature>
<dbReference type="EMBL" id="BAAARB010000024">
    <property type="protein sequence ID" value="GAA2391046.1"/>
    <property type="molecule type" value="Genomic_DNA"/>
</dbReference>
<keyword evidence="1" id="KW-0560">Oxidoreductase</keyword>
<keyword evidence="5" id="KW-1185">Reference proteome</keyword>
<dbReference type="RefSeq" id="WP_006897012.1">
    <property type="nucleotide sequence ID" value="NZ_BAAARB010000024.1"/>
</dbReference>
<organism evidence="4 5">
    <name type="scientific">Gordonia cholesterolivorans</name>
    <dbReference type="NCBI Taxonomy" id="559625"/>
    <lineage>
        <taxon>Bacteria</taxon>
        <taxon>Bacillati</taxon>
        <taxon>Actinomycetota</taxon>
        <taxon>Actinomycetes</taxon>
        <taxon>Mycobacteriales</taxon>
        <taxon>Gordoniaceae</taxon>
        <taxon>Gordonia</taxon>
    </lineage>
</organism>
<evidence type="ECO:0000256" key="2">
    <source>
        <dbReference type="SAM" id="MobiDB-lite"/>
    </source>
</evidence>